<comment type="subcellular location">
    <subcellularLocation>
        <location evidence="9 10">Cytoplasm</location>
    </subcellularLocation>
</comment>
<evidence type="ECO:0000256" key="5">
    <source>
        <dbReference type="ARBA" id="ARBA00023133"/>
    </source>
</evidence>
<dbReference type="PANTHER" id="PTHR11108">
    <property type="entry name" value="FERROCHELATASE"/>
    <property type="match status" value="1"/>
</dbReference>
<dbReference type="Gene3D" id="3.40.50.1400">
    <property type="match status" value="2"/>
</dbReference>
<dbReference type="AlphaFoldDB" id="D2TWF0"/>
<evidence type="ECO:0000256" key="7">
    <source>
        <dbReference type="ARBA" id="ARBA00023244"/>
    </source>
</evidence>
<comment type="pathway">
    <text evidence="9 10">Porphyrin-containing compound metabolism; protoheme biosynthesis; protoheme from protoporphyrin-IX: step 1/1.</text>
</comment>
<comment type="function">
    <text evidence="9 10">Catalyzes the ferrous insertion into protoporphyrin IX.</text>
</comment>
<dbReference type="InterPro" id="IPR001015">
    <property type="entry name" value="Ferrochelatase"/>
</dbReference>
<keyword evidence="5 9" id="KW-0350">Heme biosynthesis</keyword>
<dbReference type="Pfam" id="PF00762">
    <property type="entry name" value="Ferrochelatase"/>
    <property type="match status" value="1"/>
</dbReference>
<evidence type="ECO:0000313" key="11">
    <source>
        <dbReference type="EMBL" id="CBA71691.1"/>
    </source>
</evidence>
<evidence type="ECO:0000256" key="8">
    <source>
        <dbReference type="ARBA" id="ARBA00024536"/>
    </source>
</evidence>
<dbReference type="EC" id="4.98.1.1" evidence="9 10"/>
<dbReference type="EMBL" id="FN545156">
    <property type="protein sequence ID" value="CBA71691.1"/>
    <property type="molecule type" value="Genomic_DNA"/>
</dbReference>
<dbReference type="PANTHER" id="PTHR11108:SF1">
    <property type="entry name" value="FERROCHELATASE, MITOCHONDRIAL"/>
    <property type="match status" value="1"/>
</dbReference>
<keyword evidence="7 9" id="KW-0627">Porphyrin biosynthesis</keyword>
<feature type="binding site" evidence="9">
    <location>
        <position position="199"/>
    </location>
    <ligand>
        <name>Fe(2+)</name>
        <dbReference type="ChEBI" id="CHEBI:29033"/>
    </ligand>
</feature>
<proteinExistence type="inferred from homology"/>
<dbReference type="GO" id="GO:0004325">
    <property type="term" value="F:ferrochelatase activity"/>
    <property type="evidence" value="ECO:0007669"/>
    <property type="project" value="UniProtKB-UniRule"/>
</dbReference>
<comment type="similarity">
    <text evidence="1 9 10">Belongs to the ferrochelatase family.</text>
</comment>
<evidence type="ECO:0000256" key="2">
    <source>
        <dbReference type="ARBA" id="ARBA00022490"/>
    </source>
</evidence>
<dbReference type="GO" id="GO:0046872">
    <property type="term" value="F:metal ion binding"/>
    <property type="evidence" value="ECO:0007669"/>
    <property type="project" value="UniProtKB-KW"/>
</dbReference>
<comment type="catalytic activity">
    <reaction evidence="9 10">
        <text>heme b + 2 H(+) = protoporphyrin IX + Fe(2+)</text>
        <dbReference type="Rhea" id="RHEA:22584"/>
        <dbReference type="ChEBI" id="CHEBI:15378"/>
        <dbReference type="ChEBI" id="CHEBI:29033"/>
        <dbReference type="ChEBI" id="CHEBI:57306"/>
        <dbReference type="ChEBI" id="CHEBI:60344"/>
        <dbReference type="EC" id="4.98.1.1"/>
    </reaction>
</comment>
<dbReference type="InterPro" id="IPR019772">
    <property type="entry name" value="Ferrochelatase_AS"/>
</dbReference>
<protein>
    <recommendedName>
        <fullName evidence="9 10">Ferrochelatase</fullName>
        <ecNumber evidence="9 10">4.98.1.1</ecNumber>
    </recommendedName>
    <alternativeName>
        <fullName evidence="9">Heme synthase</fullName>
    </alternativeName>
    <alternativeName>
        <fullName evidence="9">Protoheme ferro-lyase</fullName>
    </alternativeName>
</protein>
<keyword evidence="6 9" id="KW-0456">Lyase</keyword>
<keyword evidence="4 9" id="KW-0408">Iron</keyword>
<dbReference type="InterPro" id="IPR033644">
    <property type="entry name" value="Ferrochelatase_C"/>
</dbReference>
<evidence type="ECO:0000256" key="3">
    <source>
        <dbReference type="ARBA" id="ARBA00022723"/>
    </source>
</evidence>
<dbReference type="HAMAP" id="MF_00323">
    <property type="entry name" value="Ferrochelatase"/>
    <property type="match status" value="1"/>
</dbReference>
<keyword evidence="2 9" id="KW-0963">Cytoplasm</keyword>
<dbReference type="FunFam" id="3.40.50.1400:FF:000004">
    <property type="entry name" value="Ferrochelatase"/>
    <property type="match status" value="1"/>
</dbReference>
<feature type="binding site" evidence="9">
    <location>
        <position position="280"/>
    </location>
    <ligand>
        <name>Fe(2+)</name>
        <dbReference type="ChEBI" id="CHEBI:29033"/>
    </ligand>
</feature>
<sequence length="325" mass="36543">MEPIGMSIKKYGVLLVNLGTPDAPTPAAVKRFLAEFLSDVRVIDISRIIWKPLLHLVILPLRSPKVAKLYRSIWTEAGSPLLSYSLQQQAALAKQLPTIPVELGMSYGSPSIADAIDKLLIQQVENIIVLPLYPQYSCSTTAAVFDAICRALKKYRTIPGLHFIRSYANHPYYIEALKKSVELSFAQYGKPDRLLLSYHGIPQRYAETGDIYPQQCELTTRLFSELINFPADKIIMTYQSRFGREPWLTPYTDVTLASLAKSGVKHVQLLCPGFSVDCLETLEEIAVQNKELFYAAGGEKYQYIPALNDSENHILLMTELIRDSL</sequence>
<dbReference type="NCBIfam" id="TIGR00109">
    <property type="entry name" value="hemH"/>
    <property type="match status" value="1"/>
</dbReference>
<evidence type="ECO:0000256" key="4">
    <source>
        <dbReference type="ARBA" id="ARBA00023004"/>
    </source>
</evidence>
<dbReference type="CDD" id="cd03411">
    <property type="entry name" value="Ferrochelatase_N"/>
    <property type="match status" value="1"/>
</dbReference>
<organism evidence="11">
    <name type="scientific">Arsenophonus nasoniae</name>
    <name type="common">son-killer infecting Nasonia vitripennis</name>
    <dbReference type="NCBI Taxonomy" id="638"/>
    <lineage>
        <taxon>Bacteria</taxon>
        <taxon>Pseudomonadati</taxon>
        <taxon>Pseudomonadota</taxon>
        <taxon>Gammaproteobacteria</taxon>
        <taxon>Enterobacterales</taxon>
        <taxon>Morganellaceae</taxon>
        <taxon>Arsenophonus</taxon>
    </lineage>
</organism>
<keyword evidence="3 9" id="KW-0479">Metal-binding</keyword>
<evidence type="ECO:0000256" key="6">
    <source>
        <dbReference type="ARBA" id="ARBA00023239"/>
    </source>
</evidence>
<evidence type="ECO:0000256" key="1">
    <source>
        <dbReference type="ARBA" id="ARBA00007718"/>
    </source>
</evidence>
<dbReference type="UniPathway" id="UPA00252">
    <property type="reaction ID" value="UER00325"/>
</dbReference>
<dbReference type="CDD" id="cd00419">
    <property type="entry name" value="Ferrochelatase_C"/>
    <property type="match status" value="1"/>
</dbReference>
<accession>D2TWF0</accession>
<reference evidence="11" key="1">
    <citation type="journal article" date="2010" name="Insect Mol. Biol.">
        <title>The draft genome sequence of Arsenophonus nasoniae, son-killer bacterium of Nasonia vitripennis, reveals genes associated with virulence and symbiosis.</title>
        <authorList>
            <person name="Wilkes T."/>
            <person name="Darby A.C."/>
            <person name="Choi J."/>
            <person name="Colborne J.K."/>
            <person name="Werren J.H."/>
            <person name="Hurst G.D.D."/>
        </authorList>
    </citation>
    <scope>NUCLEOTIDE SEQUENCE</scope>
</reference>
<dbReference type="GO" id="GO:0005737">
    <property type="term" value="C:cytoplasm"/>
    <property type="evidence" value="ECO:0007669"/>
    <property type="project" value="UniProtKB-SubCell"/>
</dbReference>
<name>D2TWF0_9GAMM</name>
<comment type="catalytic activity">
    <reaction evidence="8">
        <text>Fe-coproporphyrin III + 2 H(+) = coproporphyrin III + Fe(2+)</text>
        <dbReference type="Rhea" id="RHEA:49572"/>
        <dbReference type="ChEBI" id="CHEBI:15378"/>
        <dbReference type="ChEBI" id="CHEBI:29033"/>
        <dbReference type="ChEBI" id="CHEBI:68438"/>
        <dbReference type="ChEBI" id="CHEBI:131725"/>
        <dbReference type="EC" id="4.99.1.9"/>
    </reaction>
    <physiologicalReaction direction="right-to-left" evidence="8">
        <dbReference type="Rhea" id="RHEA:49574"/>
    </physiologicalReaction>
</comment>
<dbReference type="InterPro" id="IPR033659">
    <property type="entry name" value="Ferrochelatase_N"/>
</dbReference>
<evidence type="ECO:0000256" key="9">
    <source>
        <dbReference type="HAMAP-Rule" id="MF_00323"/>
    </source>
</evidence>
<evidence type="ECO:0000256" key="10">
    <source>
        <dbReference type="RuleBase" id="RU000607"/>
    </source>
</evidence>
<gene>
    <name evidence="9 11" type="primary">hemH</name>
    <name evidence="11" type="ORF">ARN_03740</name>
</gene>
<dbReference type="SUPFAM" id="SSF53800">
    <property type="entry name" value="Chelatase"/>
    <property type="match status" value="1"/>
</dbReference>
<dbReference type="GO" id="GO:0006783">
    <property type="term" value="P:heme biosynthetic process"/>
    <property type="evidence" value="ECO:0007669"/>
    <property type="project" value="UniProtKB-UniRule"/>
</dbReference>
<dbReference type="PROSITE" id="PS00534">
    <property type="entry name" value="FERROCHELATASE"/>
    <property type="match status" value="1"/>
</dbReference>